<evidence type="ECO:0000256" key="1">
    <source>
        <dbReference type="SAM" id="MobiDB-lite"/>
    </source>
</evidence>
<comment type="caution">
    <text evidence="2">The sequence shown here is derived from an EMBL/GenBank/DDBJ whole genome shotgun (WGS) entry which is preliminary data.</text>
</comment>
<feature type="region of interest" description="Disordered" evidence="1">
    <location>
        <begin position="261"/>
        <end position="286"/>
    </location>
</feature>
<feature type="compositionally biased region" description="Polar residues" evidence="1">
    <location>
        <begin position="332"/>
        <end position="349"/>
    </location>
</feature>
<accession>A0A8S4B8G0</accession>
<feature type="compositionally biased region" description="Low complexity" evidence="1">
    <location>
        <begin position="135"/>
        <end position="154"/>
    </location>
</feature>
<gene>
    <name evidence="2" type="ORF">MMEN_LOCUS9807</name>
</gene>
<evidence type="ECO:0000313" key="3">
    <source>
        <dbReference type="Proteomes" id="UP000677803"/>
    </source>
</evidence>
<protein>
    <submittedName>
        <fullName evidence="2">(Atlantic silverside) hypothetical protein</fullName>
    </submittedName>
</protein>
<feature type="compositionally biased region" description="Basic and acidic residues" evidence="1">
    <location>
        <begin position="37"/>
        <end position="48"/>
    </location>
</feature>
<reference evidence="2" key="1">
    <citation type="submission" date="2021-05" db="EMBL/GenBank/DDBJ databases">
        <authorList>
            <person name="Tigano A."/>
        </authorList>
    </citation>
    <scope>NUCLEOTIDE SEQUENCE</scope>
</reference>
<dbReference type="EMBL" id="CAJRST010010001">
    <property type="protein sequence ID" value="CAG5909895.1"/>
    <property type="molecule type" value="Genomic_DNA"/>
</dbReference>
<dbReference type="Proteomes" id="UP000677803">
    <property type="component" value="Unassembled WGS sequence"/>
</dbReference>
<feature type="compositionally biased region" description="Polar residues" evidence="1">
    <location>
        <begin position="10"/>
        <end position="19"/>
    </location>
</feature>
<feature type="region of interest" description="Disordered" evidence="1">
    <location>
        <begin position="135"/>
        <end position="219"/>
    </location>
</feature>
<keyword evidence="3" id="KW-1185">Reference proteome</keyword>
<name>A0A8S4B8G0_9TELE</name>
<dbReference type="AlphaFoldDB" id="A0A8S4B8G0"/>
<feature type="region of interest" description="Disordered" evidence="1">
    <location>
        <begin position="319"/>
        <end position="349"/>
    </location>
</feature>
<feature type="region of interest" description="Disordered" evidence="1">
    <location>
        <begin position="97"/>
        <end position="118"/>
    </location>
</feature>
<organism evidence="2 3">
    <name type="scientific">Menidia menidia</name>
    <name type="common">Atlantic silverside</name>
    <dbReference type="NCBI Taxonomy" id="238744"/>
    <lineage>
        <taxon>Eukaryota</taxon>
        <taxon>Metazoa</taxon>
        <taxon>Chordata</taxon>
        <taxon>Craniata</taxon>
        <taxon>Vertebrata</taxon>
        <taxon>Euteleostomi</taxon>
        <taxon>Actinopterygii</taxon>
        <taxon>Neopterygii</taxon>
        <taxon>Teleostei</taxon>
        <taxon>Neoteleostei</taxon>
        <taxon>Acanthomorphata</taxon>
        <taxon>Ovalentaria</taxon>
        <taxon>Atherinomorphae</taxon>
        <taxon>Atheriniformes</taxon>
        <taxon>Atherinopsidae</taxon>
        <taxon>Menidiinae</taxon>
        <taxon>Menidia</taxon>
    </lineage>
</organism>
<sequence>MNGILAAKNCSVSPAQTPGHSFKRGQMSKKVSGGKNESVREQSKDCEQKQGPGCVIRNVQMLEERFMMMDSPPKKTPRSHQRRWSVSVTSPVIVVRKSRKEPLPPQRSVSLLQPPAAPHSSFKRYSFPLIGTFTSPGRPSSSSSSSSSSTSSCSSPPPVQTSAITGHDPLGWKVQPKSSSSSSRARAKRLSLQIPLPVVPVSNPQSPEPSFKAKPALRPKPFRRHSESSAFLGSPGSPLPAVTRQELLAVRLRPVTVHSGEPDEVFCEPTPGEGSATGGPRKVPPPVPEKTAMARQISQLIAMSRKRCCAVVATSNRDKNAHTSVIPLKPKQSPQHGGHNNNNTATKTAGLSLHTGCDRERCTPHFSWLKRLQGQSGRCSQSS</sequence>
<feature type="region of interest" description="Disordered" evidence="1">
    <location>
        <begin position="1"/>
        <end position="50"/>
    </location>
</feature>
<proteinExistence type="predicted"/>
<evidence type="ECO:0000313" key="2">
    <source>
        <dbReference type="EMBL" id="CAG5909895.1"/>
    </source>
</evidence>
<dbReference type="OrthoDB" id="8906490at2759"/>